<dbReference type="Pfam" id="PF00717">
    <property type="entry name" value="Peptidase_S24"/>
    <property type="match status" value="1"/>
</dbReference>
<dbReference type="SUPFAM" id="SSF51306">
    <property type="entry name" value="LexA/Signal peptidase"/>
    <property type="match status" value="1"/>
</dbReference>
<dbReference type="AlphaFoldDB" id="A0A2A2H2K1"/>
<dbReference type="GO" id="GO:0006508">
    <property type="term" value="P:proteolysis"/>
    <property type="evidence" value="ECO:0007669"/>
    <property type="project" value="UniProtKB-KW"/>
</dbReference>
<dbReference type="GO" id="GO:0004252">
    <property type="term" value="F:serine-type endopeptidase activity"/>
    <property type="evidence" value="ECO:0007669"/>
    <property type="project" value="InterPro"/>
</dbReference>
<evidence type="ECO:0000256" key="2">
    <source>
        <dbReference type="ARBA" id="ARBA00022801"/>
    </source>
</evidence>
<evidence type="ECO:0000313" key="4">
    <source>
        <dbReference type="EMBL" id="PAV03544.1"/>
    </source>
</evidence>
<organism evidence="4 5">
    <name type="scientific">Methanobacterium bryantii</name>
    <dbReference type="NCBI Taxonomy" id="2161"/>
    <lineage>
        <taxon>Archaea</taxon>
        <taxon>Methanobacteriati</taxon>
        <taxon>Methanobacteriota</taxon>
        <taxon>Methanomada group</taxon>
        <taxon>Methanobacteria</taxon>
        <taxon>Methanobacteriales</taxon>
        <taxon>Methanobacteriaceae</taxon>
        <taxon>Methanobacterium</taxon>
    </lineage>
</organism>
<dbReference type="InterPro" id="IPR019756">
    <property type="entry name" value="Pept_S26A_signal_pept_1_Ser-AS"/>
</dbReference>
<accession>A0A2A2H2K1</accession>
<dbReference type="Gene3D" id="2.10.109.10">
    <property type="entry name" value="Umud Fragment, subunit A"/>
    <property type="match status" value="1"/>
</dbReference>
<comment type="caution">
    <text evidence="4">The sequence shown here is derived from an EMBL/GenBank/DDBJ whole genome shotgun (WGS) entry which is preliminary data.</text>
</comment>
<dbReference type="RefSeq" id="WP_069582961.1">
    <property type="nucleotide sequence ID" value="NZ_LMVM01000038.1"/>
</dbReference>
<dbReference type="InterPro" id="IPR036286">
    <property type="entry name" value="LexA/Signal_pep-like_sf"/>
</dbReference>
<proteinExistence type="predicted"/>
<reference evidence="4 5" key="1">
    <citation type="journal article" date="2017" name="BMC Genomics">
        <title>Genomic analysis of methanogenic archaea reveals a shift towards energy conservation.</title>
        <authorList>
            <person name="Gilmore S.P."/>
            <person name="Henske J.K."/>
            <person name="Sexton J.A."/>
            <person name="Solomon K.V."/>
            <person name="Seppala S."/>
            <person name="Yoo J.I."/>
            <person name="Huyett L.M."/>
            <person name="Pressman A."/>
            <person name="Cogan J.Z."/>
            <person name="Kivenson V."/>
            <person name="Peng X."/>
            <person name="Tan Y."/>
            <person name="Valentine D.L."/>
            <person name="O'Malley M.A."/>
        </authorList>
    </citation>
    <scope>NUCLEOTIDE SEQUENCE [LARGE SCALE GENOMIC DNA]</scope>
    <source>
        <strain evidence="4 5">M.o.H.</strain>
    </source>
</reference>
<dbReference type="InterPro" id="IPR015927">
    <property type="entry name" value="Peptidase_S24_S26A/B/C"/>
</dbReference>
<name>A0A2A2H2K1_METBR</name>
<dbReference type="PROSITE" id="PS00501">
    <property type="entry name" value="SPASE_I_1"/>
    <property type="match status" value="1"/>
</dbReference>
<dbReference type="GO" id="GO:0016020">
    <property type="term" value="C:membrane"/>
    <property type="evidence" value="ECO:0007669"/>
    <property type="project" value="InterPro"/>
</dbReference>
<protein>
    <submittedName>
        <fullName evidence="4">Peptidase S24</fullName>
    </submittedName>
</protein>
<feature type="domain" description="Peptidase S24/S26A/S26B/S26C" evidence="3">
    <location>
        <begin position="109"/>
        <end position="178"/>
    </location>
</feature>
<evidence type="ECO:0000256" key="1">
    <source>
        <dbReference type="ARBA" id="ARBA00022670"/>
    </source>
</evidence>
<dbReference type="PROSITE" id="PS51257">
    <property type="entry name" value="PROKAR_LIPOPROTEIN"/>
    <property type="match status" value="1"/>
</dbReference>
<evidence type="ECO:0000313" key="5">
    <source>
        <dbReference type="Proteomes" id="UP000217784"/>
    </source>
</evidence>
<keyword evidence="2" id="KW-0378">Hydrolase</keyword>
<gene>
    <name evidence="4" type="ORF">ASJ80_00900</name>
</gene>
<sequence length="207" mass="22454">MKLRSWFVIGIIILGVMATSACIAPSNNIGITIDTNGTNVTVKSTTFLSNPPSQMMSEMEQQALTDIESSNSTVESVKSDMQSVAKKYNYTVNVTINSQFGTDQLPMPAQVSGTSMVPTLQDGQSIIVLKTKDFKVNDIVVAVHPDYGLIVKRVGQISGNQVYLISDNKNIETTTVKLSNGAVETITKTPYKGWLPKSNVIGVVKEY</sequence>
<dbReference type="Proteomes" id="UP000217784">
    <property type="component" value="Unassembled WGS sequence"/>
</dbReference>
<keyword evidence="1" id="KW-0645">Protease</keyword>
<dbReference type="EMBL" id="LMVM01000038">
    <property type="protein sequence ID" value="PAV03544.1"/>
    <property type="molecule type" value="Genomic_DNA"/>
</dbReference>
<keyword evidence="5" id="KW-1185">Reference proteome</keyword>
<dbReference type="CDD" id="cd06462">
    <property type="entry name" value="Peptidase_S24_S26"/>
    <property type="match status" value="1"/>
</dbReference>
<evidence type="ECO:0000259" key="3">
    <source>
        <dbReference type="Pfam" id="PF00717"/>
    </source>
</evidence>